<keyword evidence="12" id="KW-1185">Reference proteome</keyword>
<dbReference type="RefSeq" id="WP_009498716.1">
    <property type="nucleotide sequence ID" value="NZ_FUYJ01000009.1"/>
</dbReference>
<dbReference type="SUPFAM" id="SSF56601">
    <property type="entry name" value="beta-lactamase/transpeptidase-like"/>
    <property type="match status" value="1"/>
</dbReference>
<feature type="binding site" evidence="8">
    <location>
        <position position="241"/>
    </location>
    <ligand>
        <name>substrate</name>
    </ligand>
</feature>
<feature type="active site" evidence="7">
    <location>
        <position position="126"/>
    </location>
</feature>
<evidence type="ECO:0000256" key="3">
    <source>
        <dbReference type="ARBA" id="ARBA00022801"/>
    </source>
</evidence>
<evidence type="ECO:0000256" key="9">
    <source>
        <dbReference type="RuleBase" id="RU004016"/>
    </source>
</evidence>
<protein>
    <submittedName>
        <fullName evidence="11">D-alanyl-D-alanine carboxypeptidase</fullName>
    </submittedName>
</protein>
<evidence type="ECO:0000256" key="6">
    <source>
        <dbReference type="ARBA" id="ARBA00023316"/>
    </source>
</evidence>
<dbReference type="GO" id="GO:0009002">
    <property type="term" value="F:serine-type D-Ala-D-Ala carboxypeptidase activity"/>
    <property type="evidence" value="ECO:0007669"/>
    <property type="project" value="InterPro"/>
</dbReference>
<dbReference type="EMBL" id="FUYJ01000009">
    <property type="protein sequence ID" value="SKB05404.1"/>
    <property type="molecule type" value="Genomic_DNA"/>
</dbReference>
<evidence type="ECO:0000259" key="10">
    <source>
        <dbReference type="Pfam" id="PF00768"/>
    </source>
</evidence>
<dbReference type="PANTHER" id="PTHR21581">
    <property type="entry name" value="D-ALANYL-D-ALANINE CARBOXYPEPTIDASE"/>
    <property type="match status" value="1"/>
</dbReference>
<reference evidence="12" key="1">
    <citation type="submission" date="2017-02" db="EMBL/GenBank/DDBJ databases">
        <authorList>
            <person name="Varghese N."/>
            <person name="Submissions S."/>
        </authorList>
    </citation>
    <scope>NUCLEOTIDE SEQUENCE [LARGE SCALE GENOMIC DNA]</scope>
    <source>
        <strain evidence="12">DSM 23966</strain>
    </source>
</reference>
<keyword evidence="4" id="KW-0133">Cell shape</keyword>
<keyword evidence="11" id="KW-0121">Carboxypeptidase</keyword>
<dbReference type="PANTHER" id="PTHR21581:SF11">
    <property type="entry name" value="D-ALANYL-D-ALANINE CARBOXYPEPTIDASE DACA"/>
    <property type="match status" value="1"/>
</dbReference>
<dbReference type="InterPro" id="IPR012338">
    <property type="entry name" value="Beta-lactam/transpept-like"/>
</dbReference>
<dbReference type="GO" id="GO:0008360">
    <property type="term" value="P:regulation of cell shape"/>
    <property type="evidence" value="ECO:0007669"/>
    <property type="project" value="UniProtKB-KW"/>
</dbReference>
<keyword evidence="11" id="KW-0645">Protease</keyword>
<dbReference type="InterPro" id="IPR001967">
    <property type="entry name" value="Peptidase_S11_N"/>
</dbReference>
<comment type="similarity">
    <text evidence="1 9">Belongs to the peptidase S11 family.</text>
</comment>
<dbReference type="GO" id="GO:0009252">
    <property type="term" value="P:peptidoglycan biosynthetic process"/>
    <property type="evidence" value="ECO:0007669"/>
    <property type="project" value="UniProtKB-KW"/>
</dbReference>
<dbReference type="Pfam" id="PF00768">
    <property type="entry name" value="Peptidase_S11"/>
    <property type="match status" value="1"/>
</dbReference>
<accession>A0A1T4YU98</accession>
<dbReference type="GO" id="GO:0006508">
    <property type="term" value="P:proteolysis"/>
    <property type="evidence" value="ECO:0007669"/>
    <property type="project" value="InterPro"/>
</dbReference>
<dbReference type="Gene3D" id="3.40.710.10">
    <property type="entry name" value="DD-peptidase/beta-lactamase superfamily"/>
    <property type="match status" value="1"/>
</dbReference>
<evidence type="ECO:0000256" key="7">
    <source>
        <dbReference type="PIRSR" id="PIRSR618044-1"/>
    </source>
</evidence>
<dbReference type="InterPro" id="IPR018044">
    <property type="entry name" value="Peptidase_S11"/>
</dbReference>
<dbReference type="AlphaFoldDB" id="A0A1T4YU98"/>
<gene>
    <name evidence="11" type="ORF">SAMN04244570_3642</name>
</gene>
<proteinExistence type="inferred from homology"/>
<keyword evidence="6" id="KW-0961">Cell wall biogenesis/degradation</keyword>
<evidence type="ECO:0000256" key="8">
    <source>
        <dbReference type="PIRSR" id="PIRSR618044-2"/>
    </source>
</evidence>
<keyword evidence="5" id="KW-0573">Peptidoglycan synthesis</keyword>
<evidence type="ECO:0000313" key="12">
    <source>
        <dbReference type="Proteomes" id="UP000190042"/>
    </source>
</evidence>
<name>A0A1T4YU98_9BACL</name>
<evidence type="ECO:0000256" key="4">
    <source>
        <dbReference type="ARBA" id="ARBA00022960"/>
    </source>
</evidence>
<feature type="active site" description="Proton acceptor" evidence="7">
    <location>
        <position position="65"/>
    </location>
</feature>
<feature type="active site" description="Acyl-ester intermediate" evidence="7">
    <location>
        <position position="62"/>
    </location>
</feature>
<dbReference type="GO" id="GO:0071555">
    <property type="term" value="P:cell wall organization"/>
    <property type="evidence" value="ECO:0007669"/>
    <property type="project" value="UniProtKB-KW"/>
</dbReference>
<dbReference type="Proteomes" id="UP000190042">
    <property type="component" value="Unassembled WGS sequence"/>
</dbReference>
<keyword evidence="3" id="KW-0378">Hydrolase</keyword>
<feature type="domain" description="Peptidase S11 D-alanyl-D-alanine carboxypeptidase A N-terminal" evidence="10">
    <location>
        <begin position="29"/>
        <end position="270"/>
    </location>
</feature>
<evidence type="ECO:0000256" key="5">
    <source>
        <dbReference type="ARBA" id="ARBA00022984"/>
    </source>
</evidence>
<keyword evidence="2" id="KW-0732">Signal</keyword>
<evidence type="ECO:0000256" key="1">
    <source>
        <dbReference type="ARBA" id="ARBA00007164"/>
    </source>
</evidence>
<organism evidence="11 12">
    <name type="scientific">Sporosarcina newyorkensis</name>
    <dbReference type="NCBI Taxonomy" id="759851"/>
    <lineage>
        <taxon>Bacteria</taxon>
        <taxon>Bacillati</taxon>
        <taxon>Bacillota</taxon>
        <taxon>Bacilli</taxon>
        <taxon>Bacillales</taxon>
        <taxon>Caryophanaceae</taxon>
        <taxon>Sporosarcina</taxon>
    </lineage>
</organism>
<dbReference type="PRINTS" id="PR00725">
    <property type="entry name" value="DADACBPTASE1"/>
</dbReference>
<evidence type="ECO:0000313" key="11">
    <source>
        <dbReference type="EMBL" id="SKB05404.1"/>
    </source>
</evidence>
<evidence type="ECO:0000256" key="2">
    <source>
        <dbReference type="ARBA" id="ARBA00022729"/>
    </source>
</evidence>
<sequence>MKKLLLVFILIGGIYFTFSKWDDHQLVQENWSVSAKAMILLDAETDKVLYKNNSSEPLPIASMTKLMTQYIVLNSIKSGALSWDTVYQPSASVLNMNALTSASKIGMTADQTYTVRELFTAMSVISANDAAIALAELVGGTEDQFVSIMNKQANALKLKNTSFYNSSGLDGSYLGRSEDETNLASAYDVALLAQKLIKKHPEILEFTKMQSFTSKQNVKMWNTNLLLFGMPLQMAGIDGLKTGYTDAAGSCFAGTGVFNGKRVISVVIGVEDVDGDSSEPRFTLTRELIERFTN</sequence>